<feature type="transmembrane region" description="Helical" evidence="8">
    <location>
        <begin position="219"/>
        <end position="237"/>
    </location>
</feature>
<keyword evidence="6 8" id="KW-0472">Membrane</keyword>
<feature type="transmembrane region" description="Helical" evidence="8">
    <location>
        <begin position="333"/>
        <end position="353"/>
    </location>
</feature>
<feature type="transmembrane region" description="Helical" evidence="8">
    <location>
        <begin position="430"/>
        <end position="449"/>
    </location>
</feature>
<feature type="transmembrane region" description="Helical" evidence="8">
    <location>
        <begin position="359"/>
        <end position="387"/>
    </location>
</feature>
<evidence type="ECO:0000313" key="10">
    <source>
        <dbReference type="EMBL" id="KAE8763069.1"/>
    </source>
</evidence>
<evidence type="ECO:0000256" key="6">
    <source>
        <dbReference type="ARBA" id="ARBA00023136"/>
    </source>
</evidence>
<sequence length="457" mass="45669">MLPDVSSTPTSSAVTQPSTDADLAGTGAGEAAVGQAAAAGAGQDTADGPGLRAALTRGLGDPVLRVLMAATAVSTLGRGVFFTLTVLYFTSIVGLSAAQVALILAASSGVGVVTSLLGGHLADRVSARALCLVLTLTQGAAVVAYTAATTFAVALTLACLAAGASSAEHSARSAIIARAFDGGARVGARAVLRTVTNIGIAVGSALAGAALVLDTAPAYRVTMALAGATYLFGAFLFRRLPARVDAPRREATAEAAVPAGRSPFRDPRYLLLTALSGLFGMQFALAEVGLPLWVSEHTSAPTVVVSAALVLNTVIVIAFQIPLSRGTEDPAYAGRMMVLAGLLMLAACLGYAASGAVGAVLAVAVVLLAMAAHSFAEVLSSAATWGLSFELADPARAGAYQGLFAMGYNVGAMLAPVVVAATALRHGVPGWAGLGVMFLAVALGVAWIGRRAARVAR</sequence>
<gene>
    <name evidence="10" type="ORF">GB883_16110</name>
</gene>
<evidence type="ECO:0000256" key="5">
    <source>
        <dbReference type="ARBA" id="ARBA00022989"/>
    </source>
</evidence>
<accession>A0A7J5UL17</accession>
<evidence type="ECO:0000256" key="4">
    <source>
        <dbReference type="ARBA" id="ARBA00022692"/>
    </source>
</evidence>
<dbReference type="InterPro" id="IPR036259">
    <property type="entry name" value="MFS_trans_sf"/>
</dbReference>
<comment type="caution">
    <text evidence="10">The sequence shown here is derived from an EMBL/GenBank/DDBJ whole genome shotgun (WGS) entry which is preliminary data.</text>
</comment>
<dbReference type="PROSITE" id="PS50850">
    <property type="entry name" value="MFS"/>
    <property type="match status" value="1"/>
</dbReference>
<keyword evidence="11" id="KW-1185">Reference proteome</keyword>
<dbReference type="InterPro" id="IPR050171">
    <property type="entry name" value="MFS_Transporters"/>
</dbReference>
<dbReference type="GO" id="GO:0022857">
    <property type="term" value="F:transmembrane transporter activity"/>
    <property type="evidence" value="ECO:0007669"/>
    <property type="project" value="InterPro"/>
</dbReference>
<feature type="transmembrane region" description="Helical" evidence="8">
    <location>
        <begin position="269"/>
        <end position="294"/>
    </location>
</feature>
<feature type="region of interest" description="Disordered" evidence="7">
    <location>
        <begin position="1"/>
        <end position="26"/>
    </location>
</feature>
<evidence type="ECO:0000256" key="1">
    <source>
        <dbReference type="ARBA" id="ARBA00004651"/>
    </source>
</evidence>
<keyword evidence="5 8" id="KW-1133">Transmembrane helix</keyword>
<feature type="transmembrane region" description="Helical" evidence="8">
    <location>
        <begin position="101"/>
        <end position="122"/>
    </location>
</feature>
<dbReference type="Pfam" id="PF07690">
    <property type="entry name" value="MFS_1"/>
    <property type="match status" value="1"/>
</dbReference>
<dbReference type="SUPFAM" id="SSF103473">
    <property type="entry name" value="MFS general substrate transporter"/>
    <property type="match status" value="1"/>
</dbReference>
<feature type="compositionally biased region" description="Polar residues" evidence="7">
    <location>
        <begin position="1"/>
        <end position="19"/>
    </location>
</feature>
<dbReference type="Proteomes" id="UP000451860">
    <property type="component" value="Unassembled WGS sequence"/>
</dbReference>
<feature type="transmembrane region" description="Helical" evidence="8">
    <location>
        <begin position="195"/>
        <end position="213"/>
    </location>
</feature>
<dbReference type="InterPro" id="IPR011701">
    <property type="entry name" value="MFS"/>
</dbReference>
<dbReference type="InterPro" id="IPR020846">
    <property type="entry name" value="MFS_dom"/>
</dbReference>
<evidence type="ECO:0000256" key="2">
    <source>
        <dbReference type="ARBA" id="ARBA00022448"/>
    </source>
</evidence>
<dbReference type="OrthoDB" id="3865324at2"/>
<dbReference type="GO" id="GO:0005886">
    <property type="term" value="C:plasma membrane"/>
    <property type="evidence" value="ECO:0007669"/>
    <property type="project" value="UniProtKB-SubCell"/>
</dbReference>
<proteinExistence type="predicted"/>
<dbReference type="PANTHER" id="PTHR23517:SF2">
    <property type="entry name" value="MULTIDRUG RESISTANCE PROTEIN MDTH"/>
    <property type="match status" value="1"/>
</dbReference>
<feature type="transmembrane region" description="Helical" evidence="8">
    <location>
        <begin position="399"/>
        <end position="424"/>
    </location>
</feature>
<feature type="transmembrane region" description="Helical" evidence="8">
    <location>
        <begin position="66"/>
        <end position="89"/>
    </location>
</feature>
<dbReference type="PANTHER" id="PTHR23517">
    <property type="entry name" value="RESISTANCE PROTEIN MDTM, PUTATIVE-RELATED-RELATED"/>
    <property type="match status" value="1"/>
</dbReference>
<keyword evidence="4 8" id="KW-0812">Transmembrane</keyword>
<dbReference type="AlphaFoldDB" id="A0A7J5UL17"/>
<feature type="domain" description="Major facilitator superfamily (MFS) profile" evidence="9">
    <location>
        <begin position="63"/>
        <end position="457"/>
    </location>
</feature>
<protein>
    <submittedName>
        <fullName evidence="10">MFS transporter</fullName>
    </submittedName>
</protein>
<feature type="transmembrane region" description="Helical" evidence="8">
    <location>
        <begin position="142"/>
        <end position="163"/>
    </location>
</feature>
<evidence type="ECO:0000256" key="8">
    <source>
        <dbReference type="SAM" id="Phobius"/>
    </source>
</evidence>
<dbReference type="EMBL" id="WHJE01000097">
    <property type="protein sequence ID" value="KAE8763069.1"/>
    <property type="molecule type" value="Genomic_DNA"/>
</dbReference>
<feature type="transmembrane region" description="Helical" evidence="8">
    <location>
        <begin position="300"/>
        <end position="321"/>
    </location>
</feature>
<evidence type="ECO:0000313" key="11">
    <source>
        <dbReference type="Proteomes" id="UP000451860"/>
    </source>
</evidence>
<evidence type="ECO:0000256" key="7">
    <source>
        <dbReference type="SAM" id="MobiDB-lite"/>
    </source>
</evidence>
<reference evidence="10 11" key="1">
    <citation type="submission" date="2019-10" db="EMBL/GenBank/DDBJ databases">
        <title>Georgenia wutianyii sp. nov. and Georgenia yuyongxinii sp. nov. isolated from plateau pika (Ochotona curzoniae) in the Qinghai-Tibet plateau of China.</title>
        <authorList>
            <person name="Tian Z."/>
        </authorList>
    </citation>
    <scope>NUCLEOTIDE SEQUENCE [LARGE SCALE GENOMIC DNA]</scope>
    <source>
        <strain evidence="10 11">DSM 21501</strain>
    </source>
</reference>
<organism evidence="10 11">
    <name type="scientific">Georgenia thermotolerans</name>
    <dbReference type="NCBI Taxonomy" id="527326"/>
    <lineage>
        <taxon>Bacteria</taxon>
        <taxon>Bacillati</taxon>
        <taxon>Actinomycetota</taxon>
        <taxon>Actinomycetes</taxon>
        <taxon>Micrococcales</taxon>
        <taxon>Bogoriellaceae</taxon>
        <taxon>Georgenia</taxon>
    </lineage>
</organism>
<keyword evidence="3" id="KW-1003">Cell membrane</keyword>
<comment type="subcellular location">
    <subcellularLocation>
        <location evidence="1">Cell membrane</location>
        <topology evidence="1">Multi-pass membrane protein</topology>
    </subcellularLocation>
</comment>
<dbReference type="Gene3D" id="1.20.1250.20">
    <property type="entry name" value="MFS general substrate transporter like domains"/>
    <property type="match status" value="1"/>
</dbReference>
<name>A0A7J5UL17_9MICO</name>
<keyword evidence="2" id="KW-0813">Transport</keyword>
<evidence type="ECO:0000259" key="9">
    <source>
        <dbReference type="PROSITE" id="PS50850"/>
    </source>
</evidence>
<evidence type="ECO:0000256" key="3">
    <source>
        <dbReference type="ARBA" id="ARBA00022475"/>
    </source>
</evidence>